<dbReference type="PROSITE" id="PS50975">
    <property type="entry name" value="ATP_GRASP"/>
    <property type="match status" value="1"/>
</dbReference>
<dbReference type="OrthoDB" id="5372487at2"/>
<proteinExistence type="predicted"/>
<organism evidence="4 5">
    <name type="scientific">Pseudoduganella flava</name>
    <dbReference type="NCBI Taxonomy" id="871742"/>
    <lineage>
        <taxon>Bacteria</taxon>
        <taxon>Pseudomonadati</taxon>
        <taxon>Pseudomonadota</taxon>
        <taxon>Betaproteobacteria</taxon>
        <taxon>Burkholderiales</taxon>
        <taxon>Oxalobacteraceae</taxon>
        <taxon>Telluria group</taxon>
        <taxon>Pseudoduganella</taxon>
    </lineage>
</organism>
<dbReference type="GO" id="GO:0005524">
    <property type="term" value="F:ATP binding"/>
    <property type="evidence" value="ECO:0007669"/>
    <property type="project" value="UniProtKB-UniRule"/>
</dbReference>
<feature type="domain" description="ATP-grasp" evidence="2">
    <location>
        <begin position="115"/>
        <end position="312"/>
    </location>
</feature>
<gene>
    <name evidence="3" type="ORF">GO485_16940</name>
    <name evidence="4" type="ORF">IP92_03457</name>
</gene>
<sequence length="396" mass="44326">MTPAVVLGIDTPIGLAIVRSLGRHGVPVTGIARGMAAPGLSSRYLREGLLRADDAQGTLEQLESLSRRLGPACLFAISEGDIALLNRHRDRLAGYRLMFPDARRMDAVLDKHRTYAAARAAGVPVPRTVQPATLDDAAAAAPELRYPVVLKWAEPNEAGILLRRAGLELDKTRYCHDANELLAYLRRFEPVGRYPMIQEYCAGYGLGQFFLVKDGVAHAVFQHRRLHEWPPEGGVSTLCESVGLEHHAALRERSLALLRELDWEGIAMVEYRYDPQRGEAALMEINGRFWGSLPLACHAGVDFPWLAYCLLGNGAAQPQPAYRAGMRCRFMIPETKRLARLLFQPGAVADRQLAFSRGRELLGYLADFLRPSMRYYLFTWSDPAPFLRDLWHVVRR</sequence>
<reference evidence="4 5" key="1">
    <citation type="journal article" date="2015" name="Stand. Genomic Sci.">
        <title>Genomic Encyclopedia of Bacterial and Archaeal Type Strains, Phase III: the genomes of soil and plant-associated and newly described type strains.</title>
        <authorList>
            <person name="Whitman W.B."/>
            <person name="Woyke T."/>
            <person name="Klenk H.P."/>
            <person name="Zhou Y."/>
            <person name="Lilburn T.G."/>
            <person name="Beck B.J."/>
            <person name="De Vos P."/>
            <person name="Vandamme P."/>
            <person name="Eisen J.A."/>
            <person name="Garrity G."/>
            <person name="Hugenholtz P."/>
            <person name="Kyrpides N.C."/>
        </authorList>
    </citation>
    <scope>NUCLEOTIDE SEQUENCE [LARGE SCALE GENOMIC DNA]</scope>
    <source>
        <strain evidence="4 5">CGMCC 1.10685</strain>
    </source>
</reference>
<dbReference type="SUPFAM" id="SSF56059">
    <property type="entry name" value="Glutathione synthetase ATP-binding domain-like"/>
    <property type="match status" value="1"/>
</dbReference>
<evidence type="ECO:0000313" key="5">
    <source>
        <dbReference type="Proteomes" id="UP000315112"/>
    </source>
</evidence>
<keyword evidence="6" id="KW-1185">Reference proteome</keyword>
<dbReference type="Proteomes" id="UP000315112">
    <property type="component" value="Unassembled WGS sequence"/>
</dbReference>
<dbReference type="Gene3D" id="3.30.470.20">
    <property type="entry name" value="ATP-grasp fold, B domain"/>
    <property type="match status" value="1"/>
</dbReference>
<keyword evidence="4" id="KW-0436">Ligase</keyword>
<keyword evidence="1" id="KW-0547">Nucleotide-binding</keyword>
<dbReference type="Gene3D" id="3.30.1490.20">
    <property type="entry name" value="ATP-grasp fold, A domain"/>
    <property type="match status" value="1"/>
</dbReference>
<accession>A0A562PNM1</accession>
<dbReference type="GO" id="GO:0046872">
    <property type="term" value="F:metal ion binding"/>
    <property type="evidence" value="ECO:0007669"/>
    <property type="project" value="InterPro"/>
</dbReference>
<keyword evidence="1" id="KW-0067">ATP-binding</keyword>
<dbReference type="EMBL" id="VLKW01000006">
    <property type="protein sequence ID" value="TWI46024.1"/>
    <property type="molecule type" value="Genomic_DNA"/>
</dbReference>
<dbReference type="EMBL" id="CP046904">
    <property type="protein sequence ID" value="QGZ40578.1"/>
    <property type="molecule type" value="Genomic_DNA"/>
</dbReference>
<dbReference type="InterPro" id="IPR013815">
    <property type="entry name" value="ATP_grasp_subdomain_1"/>
</dbReference>
<dbReference type="GO" id="GO:0016874">
    <property type="term" value="F:ligase activity"/>
    <property type="evidence" value="ECO:0007669"/>
    <property type="project" value="UniProtKB-KW"/>
</dbReference>
<dbReference type="RefSeq" id="WP_145877201.1">
    <property type="nucleotide sequence ID" value="NZ_CP046904.1"/>
</dbReference>
<dbReference type="Pfam" id="PF15632">
    <property type="entry name" value="ATPgrasp_Ter"/>
    <property type="match status" value="1"/>
</dbReference>
<evidence type="ECO:0000313" key="3">
    <source>
        <dbReference type="EMBL" id="QGZ40578.1"/>
    </source>
</evidence>
<evidence type="ECO:0000259" key="2">
    <source>
        <dbReference type="PROSITE" id="PS50975"/>
    </source>
</evidence>
<evidence type="ECO:0000313" key="4">
    <source>
        <dbReference type="EMBL" id="TWI46024.1"/>
    </source>
</evidence>
<reference evidence="4" key="2">
    <citation type="submission" date="2019-07" db="EMBL/GenBank/DDBJ databases">
        <authorList>
            <person name="Whitman W."/>
            <person name="Huntemann M."/>
            <person name="Clum A."/>
            <person name="Pillay M."/>
            <person name="Palaniappan K."/>
            <person name="Varghese N."/>
            <person name="Mikhailova N."/>
            <person name="Stamatis D."/>
            <person name="Reddy T."/>
            <person name="Daum C."/>
            <person name="Shapiro N."/>
            <person name="Ivanova N."/>
            <person name="Kyrpides N."/>
            <person name="Woyke T."/>
        </authorList>
    </citation>
    <scope>NUCLEOTIDE SEQUENCE</scope>
    <source>
        <strain evidence="4">CGMCC 1.10685</strain>
    </source>
</reference>
<protein>
    <submittedName>
        <fullName evidence="3">Carboxylate--amine ligase</fullName>
    </submittedName>
    <submittedName>
        <fullName evidence="4">Putative ATP-grasp superfamily ATP-dependent carboligase</fullName>
    </submittedName>
</protein>
<reference evidence="3 6" key="3">
    <citation type="submission" date="2019-12" db="EMBL/GenBank/DDBJ databases">
        <title>Draft Genome Sequences of Six Type Strains of the Genus Massilia.</title>
        <authorList>
            <person name="Miess H."/>
            <person name="Frediansyah A."/>
            <person name="Goeker M."/>
            <person name="Gross H."/>
        </authorList>
    </citation>
    <scope>NUCLEOTIDE SEQUENCE [LARGE SCALE GENOMIC DNA]</scope>
    <source>
        <strain evidence="3 6">DSM 26639</strain>
    </source>
</reference>
<dbReference type="AlphaFoldDB" id="A0A562PNM1"/>
<evidence type="ECO:0000256" key="1">
    <source>
        <dbReference type="PROSITE-ProRule" id="PRU00409"/>
    </source>
</evidence>
<dbReference type="Proteomes" id="UP000437862">
    <property type="component" value="Chromosome"/>
</dbReference>
<name>A0A562PNM1_9BURK</name>
<evidence type="ECO:0000313" key="6">
    <source>
        <dbReference type="Proteomes" id="UP000437862"/>
    </source>
</evidence>
<dbReference type="InterPro" id="IPR011761">
    <property type="entry name" value="ATP-grasp"/>
</dbReference>